<evidence type="ECO:0000256" key="1">
    <source>
        <dbReference type="ARBA" id="ARBA00004141"/>
    </source>
</evidence>
<feature type="transmembrane region" description="Helical" evidence="6">
    <location>
        <begin position="118"/>
        <end position="140"/>
    </location>
</feature>
<sequence>MRDPAVLHITLIQTIICAVTTGFVYFGTPVTSETIISVNGILFNHIRNLNFMLQFPAVPAITAELPIVLRENSNGVYTASAYFLGKNIAELPKYIVLPALYNVIVYWMSGLFPNVWTFLFATLICALMTNVAISVSYAVATIFGSTDVAMTLLPIFVVPMLAFGGFFITYDAIPGYFTWLSELSYFKYGYEALAINEWEMIDTIPDRLRWHQQMDRRADSFGDARGDTRHFLRGLAYTSLPQPLTYISPQKGVFQDHF</sequence>
<gene>
    <name evidence="8" type="ORF">OESDEN_03600</name>
</gene>
<dbReference type="AlphaFoldDB" id="A0A0B1TM03"/>
<keyword evidence="3 6" id="KW-0812">Transmembrane</keyword>
<feature type="transmembrane region" description="Helical" evidence="6">
    <location>
        <begin position="6"/>
        <end position="26"/>
    </location>
</feature>
<proteinExistence type="predicted"/>
<dbReference type="GO" id="GO:0140359">
    <property type="term" value="F:ABC-type transporter activity"/>
    <property type="evidence" value="ECO:0007669"/>
    <property type="project" value="InterPro"/>
</dbReference>
<dbReference type="GO" id="GO:0005886">
    <property type="term" value="C:plasma membrane"/>
    <property type="evidence" value="ECO:0007669"/>
    <property type="project" value="TreeGrafter"/>
</dbReference>
<evidence type="ECO:0000313" key="9">
    <source>
        <dbReference type="Proteomes" id="UP000053660"/>
    </source>
</evidence>
<name>A0A0B1TM03_OESDE</name>
<dbReference type="EMBL" id="KN549669">
    <property type="protein sequence ID" value="KHJ96440.1"/>
    <property type="molecule type" value="Genomic_DNA"/>
</dbReference>
<evidence type="ECO:0000313" key="8">
    <source>
        <dbReference type="EMBL" id="KHJ96440.1"/>
    </source>
</evidence>
<reference evidence="8 9" key="1">
    <citation type="submission" date="2014-03" db="EMBL/GenBank/DDBJ databases">
        <title>Draft genome of the hookworm Oesophagostomum dentatum.</title>
        <authorList>
            <person name="Mitreva M."/>
        </authorList>
    </citation>
    <scope>NUCLEOTIDE SEQUENCE [LARGE SCALE GENOMIC DNA]</scope>
    <source>
        <strain evidence="8 9">OD-Hann</strain>
    </source>
</reference>
<organism evidence="8 9">
    <name type="scientific">Oesophagostomum dentatum</name>
    <name type="common">Nodular worm</name>
    <dbReference type="NCBI Taxonomy" id="61180"/>
    <lineage>
        <taxon>Eukaryota</taxon>
        <taxon>Metazoa</taxon>
        <taxon>Ecdysozoa</taxon>
        <taxon>Nematoda</taxon>
        <taxon>Chromadorea</taxon>
        <taxon>Rhabditida</taxon>
        <taxon>Rhabditina</taxon>
        <taxon>Rhabditomorpha</taxon>
        <taxon>Strongyloidea</taxon>
        <taxon>Strongylidae</taxon>
        <taxon>Oesophagostomum</taxon>
    </lineage>
</organism>
<evidence type="ECO:0000256" key="2">
    <source>
        <dbReference type="ARBA" id="ARBA00022448"/>
    </source>
</evidence>
<evidence type="ECO:0000256" key="3">
    <source>
        <dbReference type="ARBA" id="ARBA00022692"/>
    </source>
</evidence>
<evidence type="ECO:0000256" key="4">
    <source>
        <dbReference type="ARBA" id="ARBA00022989"/>
    </source>
</evidence>
<evidence type="ECO:0000256" key="5">
    <source>
        <dbReference type="ARBA" id="ARBA00023136"/>
    </source>
</evidence>
<dbReference type="PANTHER" id="PTHR48041:SF93">
    <property type="entry name" value="ABC TRANSPORTER ATP-BINDING PROTEIN_PERMEASE WHT-1"/>
    <property type="match status" value="1"/>
</dbReference>
<comment type="subcellular location">
    <subcellularLocation>
        <location evidence="1">Membrane</location>
        <topology evidence="1">Multi-pass membrane protein</topology>
    </subcellularLocation>
</comment>
<evidence type="ECO:0000256" key="6">
    <source>
        <dbReference type="SAM" id="Phobius"/>
    </source>
</evidence>
<keyword evidence="5 6" id="KW-0472">Membrane</keyword>
<keyword evidence="4 6" id="KW-1133">Transmembrane helix</keyword>
<dbReference type="OrthoDB" id="66620at2759"/>
<feature type="transmembrane region" description="Helical" evidence="6">
    <location>
        <begin position="152"/>
        <end position="173"/>
    </location>
</feature>
<dbReference type="PANTHER" id="PTHR48041">
    <property type="entry name" value="ABC TRANSPORTER G FAMILY MEMBER 28"/>
    <property type="match status" value="1"/>
</dbReference>
<dbReference type="InterPro" id="IPR013525">
    <property type="entry name" value="ABC2_TM"/>
</dbReference>
<keyword evidence="9" id="KW-1185">Reference proteome</keyword>
<dbReference type="Proteomes" id="UP000053660">
    <property type="component" value="Unassembled WGS sequence"/>
</dbReference>
<protein>
    <submittedName>
        <fullName evidence="8">ABC-2 type transporter</fullName>
    </submittedName>
</protein>
<dbReference type="Pfam" id="PF01061">
    <property type="entry name" value="ABC2_membrane"/>
    <property type="match status" value="1"/>
</dbReference>
<evidence type="ECO:0000259" key="7">
    <source>
        <dbReference type="Pfam" id="PF01061"/>
    </source>
</evidence>
<accession>A0A0B1TM03</accession>
<keyword evidence="2" id="KW-0813">Transport</keyword>
<feature type="domain" description="ABC-2 type transporter transmembrane" evidence="7">
    <location>
        <begin position="2"/>
        <end position="198"/>
    </location>
</feature>
<dbReference type="InterPro" id="IPR050352">
    <property type="entry name" value="ABCG_transporters"/>
</dbReference>